<organism evidence="1 2">
    <name type="scientific">Umezakia ovalisporum FSS-62</name>
    <dbReference type="NCBI Taxonomy" id="2971776"/>
    <lineage>
        <taxon>Bacteria</taxon>
        <taxon>Bacillati</taxon>
        <taxon>Cyanobacteriota</taxon>
        <taxon>Cyanophyceae</taxon>
        <taxon>Nostocales</taxon>
        <taxon>Nodulariaceae</taxon>
        <taxon>Umezakia</taxon>
    </lineage>
</organism>
<evidence type="ECO:0000313" key="2">
    <source>
        <dbReference type="Proteomes" id="UP001159370"/>
    </source>
</evidence>
<reference evidence="1 2" key="1">
    <citation type="journal article" date="2023" name="J. Phycol.">
        <title>Chrysosporum ovalisporum is synonymous with the true-branching cyanobacterium Umezakia natans (Nostocales/Aphanizomenonaceae).</title>
        <authorList>
            <person name="McGregor G.B."/>
            <person name="Sendall B.C."/>
            <person name="Niiyama Y."/>
            <person name="Tuji A."/>
            <person name="Willis A."/>
        </authorList>
    </citation>
    <scope>NUCLEOTIDE SEQUENCE [LARGE SCALE GENOMIC DNA]</scope>
    <source>
        <strain evidence="1 2">FSS-62</strain>
    </source>
</reference>
<dbReference type="Proteomes" id="UP001159370">
    <property type="component" value="Unassembled WGS sequence"/>
</dbReference>
<dbReference type="GeneID" id="83684545"/>
<sequence>MSAFKRQTHCFNGVVAVTRIAEMSLLKEYLFAGGTVFAEVLMVNLQASTKKNDP</sequence>
<dbReference type="RefSeq" id="WP_280651501.1">
    <property type="nucleotide sequence ID" value="NZ_JANQDL010000095.1"/>
</dbReference>
<dbReference type="AlphaFoldDB" id="A0AA43KFP6"/>
<proteinExistence type="predicted"/>
<comment type="caution">
    <text evidence="1">The sequence shown here is derived from an EMBL/GenBank/DDBJ whole genome shotgun (WGS) entry which is preliminary data.</text>
</comment>
<evidence type="ECO:0000313" key="1">
    <source>
        <dbReference type="EMBL" id="MDH6064812.1"/>
    </source>
</evidence>
<gene>
    <name evidence="1" type="ORF">NWP23_13835</name>
</gene>
<dbReference type="EMBL" id="JANQDL010000095">
    <property type="protein sequence ID" value="MDH6064812.1"/>
    <property type="molecule type" value="Genomic_DNA"/>
</dbReference>
<name>A0AA43KFP6_9CYAN</name>
<accession>A0AA43KFP6</accession>
<protein>
    <submittedName>
        <fullName evidence="1">Uncharacterized protein</fullName>
    </submittedName>
</protein>